<proteinExistence type="predicted"/>
<protein>
    <submittedName>
        <fullName evidence="1">Uncharacterized protein</fullName>
    </submittedName>
</protein>
<reference evidence="2" key="1">
    <citation type="journal article" date="2019" name="Gigascience">
        <title>De novo genome assembly of the endangered Acer yangbiense, a plant species with extremely small populations endemic to Yunnan Province, China.</title>
        <authorList>
            <person name="Yang J."/>
            <person name="Wariss H.M."/>
            <person name="Tao L."/>
            <person name="Zhang R."/>
            <person name="Yun Q."/>
            <person name="Hollingsworth P."/>
            <person name="Dao Z."/>
            <person name="Luo G."/>
            <person name="Guo H."/>
            <person name="Ma Y."/>
            <person name="Sun W."/>
        </authorList>
    </citation>
    <scope>NUCLEOTIDE SEQUENCE [LARGE SCALE GENOMIC DNA]</scope>
    <source>
        <strain evidence="2">cv. Malutang</strain>
    </source>
</reference>
<name>A0A5C7H3T4_9ROSI</name>
<dbReference type="AlphaFoldDB" id="A0A5C7H3T4"/>
<organism evidence="1 2">
    <name type="scientific">Acer yangbiense</name>
    <dbReference type="NCBI Taxonomy" id="1000413"/>
    <lineage>
        <taxon>Eukaryota</taxon>
        <taxon>Viridiplantae</taxon>
        <taxon>Streptophyta</taxon>
        <taxon>Embryophyta</taxon>
        <taxon>Tracheophyta</taxon>
        <taxon>Spermatophyta</taxon>
        <taxon>Magnoliopsida</taxon>
        <taxon>eudicotyledons</taxon>
        <taxon>Gunneridae</taxon>
        <taxon>Pentapetalae</taxon>
        <taxon>rosids</taxon>
        <taxon>malvids</taxon>
        <taxon>Sapindales</taxon>
        <taxon>Sapindaceae</taxon>
        <taxon>Hippocastanoideae</taxon>
        <taxon>Acereae</taxon>
        <taxon>Acer</taxon>
    </lineage>
</organism>
<sequence length="89" mass="9833">MQGFASEMLAHLRPPPYELDSNDVSHCAETVCLIITLFTKMKLNALKINEVEAAVSIMKARAEEMERSKIESDEKAVAAIRSILDAARA</sequence>
<comment type="caution">
    <text evidence="1">The sequence shown here is derived from an EMBL/GenBank/DDBJ whole genome shotgun (WGS) entry which is preliminary data.</text>
</comment>
<evidence type="ECO:0000313" key="2">
    <source>
        <dbReference type="Proteomes" id="UP000323000"/>
    </source>
</evidence>
<evidence type="ECO:0000313" key="1">
    <source>
        <dbReference type="EMBL" id="TXG51571.1"/>
    </source>
</evidence>
<gene>
    <name evidence="1" type="ORF">EZV62_024095</name>
</gene>
<dbReference type="Proteomes" id="UP000323000">
    <property type="component" value="Chromosome 11"/>
</dbReference>
<accession>A0A5C7H3T4</accession>
<keyword evidence="2" id="KW-1185">Reference proteome</keyword>
<dbReference type="EMBL" id="VAHF01000011">
    <property type="protein sequence ID" value="TXG51571.1"/>
    <property type="molecule type" value="Genomic_DNA"/>
</dbReference>